<evidence type="ECO:0000256" key="1">
    <source>
        <dbReference type="ARBA" id="ARBA00004651"/>
    </source>
</evidence>
<evidence type="ECO:0000256" key="4">
    <source>
        <dbReference type="ARBA" id="ARBA00022989"/>
    </source>
</evidence>
<dbReference type="PANTHER" id="PTHR30086:SF20">
    <property type="entry name" value="ARGININE EXPORTER PROTEIN ARGO-RELATED"/>
    <property type="match status" value="1"/>
</dbReference>
<evidence type="ECO:0000256" key="3">
    <source>
        <dbReference type="ARBA" id="ARBA00022692"/>
    </source>
</evidence>
<evidence type="ECO:0000313" key="7">
    <source>
        <dbReference type="EMBL" id="ORI07822.1"/>
    </source>
</evidence>
<feature type="transmembrane region" description="Helical" evidence="6">
    <location>
        <begin position="70"/>
        <end position="90"/>
    </location>
</feature>
<dbReference type="GO" id="GO:0005886">
    <property type="term" value="C:plasma membrane"/>
    <property type="evidence" value="ECO:0007669"/>
    <property type="project" value="UniProtKB-SubCell"/>
</dbReference>
<reference evidence="7 8" key="1">
    <citation type="journal article" date="2017" name="Gene Rep">
        <title>The ribosomal RNA operon (rrn) of Campylobacter concisus supports molecular typing to genomospecies level.</title>
        <authorList>
            <person name="Huq M."/>
            <person name="Van T.T.H."/>
            <person name="Gurtler V."/>
            <person name="Elshagmani E."/>
            <person name="Allemailem K.S."/>
            <person name="Smooker P.M."/>
            <person name="Istivan T.S."/>
        </authorList>
    </citation>
    <scope>NUCLEOTIDE SEQUENCE [LARGE SCALE GENOMIC DNA]</scope>
    <source>
        <strain evidence="7 8">RCH 26</strain>
    </source>
</reference>
<dbReference type="InterPro" id="IPR001123">
    <property type="entry name" value="LeuE-type"/>
</dbReference>
<evidence type="ECO:0000256" key="6">
    <source>
        <dbReference type="SAM" id="Phobius"/>
    </source>
</evidence>
<dbReference type="GO" id="GO:0015171">
    <property type="term" value="F:amino acid transmembrane transporter activity"/>
    <property type="evidence" value="ECO:0007669"/>
    <property type="project" value="TreeGrafter"/>
</dbReference>
<keyword evidence="2" id="KW-1003">Cell membrane</keyword>
<dbReference type="PANTHER" id="PTHR30086">
    <property type="entry name" value="ARGININE EXPORTER PROTEIN ARGO"/>
    <property type="match status" value="1"/>
</dbReference>
<evidence type="ECO:0000313" key="8">
    <source>
        <dbReference type="Proteomes" id="UP000192671"/>
    </source>
</evidence>
<accession>A0A1X0U285</accession>
<organism evidence="7 8">
    <name type="scientific">Campylobacter concisus</name>
    <dbReference type="NCBI Taxonomy" id="199"/>
    <lineage>
        <taxon>Bacteria</taxon>
        <taxon>Pseudomonadati</taxon>
        <taxon>Campylobacterota</taxon>
        <taxon>Epsilonproteobacteria</taxon>
        <taxon>Campylobacterales</taxon>
        <taxon>Campylobacteraceae</taxon>
        <taxon>Campylobacter</taxon>
    </lineage>
</organism>
<gene>
    <name evidence="7" type="ORF">A3835_04825</name>
</gene>
<protein>
    <recommendedName>
        <fullName evidence="9">Amino acid transporter</fullName>
    </recommendedName>
</protein>
<dbReference type="Pfam" id="PF01810">
    <property type="entry name" value="LysE"/>
    <property type="match status" value="1"/>
</dbReference>
<feature type="transmembrane region" description="Helical" evidence="6">
    <location>
        <begin position="176"/>
        <end position="199"/>
    </location>
</feature>
<evidence type="ECO:0000256" key="2">
    <source>
        <dbReference type="ARBA" id="ARBA00022475"/>
    </source>
</evidence>
<proteinExistence type="predicted"/>
<feature type="transmembrane region" description="Helical" evidence="6">
    <location>
        <begin position="110"/>
        <end position="132"/>
    </location>
</feature>
<evidence type="ECO:0000256" key="5">
    <source>
        <dbReference type="ARBA" id="ARBA00023136"/>
    </source>
</evidence>
<comment type="caution">
    <text evidence="7">The sequence shown here is derived from an EMBL/GenBank/DDBJ whole genome shotgun (WGS) entry which is preliminary data.</text>
</comment>
<comment type="subcellular location">
    <subcellularLocation>
        <location evidence="1">Cell membrane</location>
        <topology evidence="1">Multi-pass membrane protein</topology>
    </subcellularLocation>
</comment>
<dbReference type="EMBL" id="LVWL01000019">
    <property type="protein sequence ID" value="ORI07822.1"/>
    <property type="molecule type" value="Genomic_DNA"/>
</dbReference>
<feature type="transmembrane region" description="Helical" evidence="6">
    <location>
        <begin position="144"/>
        <end position="164"/>
    </location>
</feature>
<keyword evidence="3 6" id="KW-0812">Transmembrane</keyword>
<sequence>MSAFWSGFFTSLSLILAIGAQNAFVLKQGIKKEHVFVVCLICALCDALLIFAGVFGFAQVIQKFELVRQVAIYGGFIFLFMYGLKSLYAAFRNSQSLRPSVQHESKFSKIVLLTLAFTWLNPHVYLDTMLLIGSVSTKFGGENITFGIGASFASLVFFFSLGYGARVLAPIFAKEISWKILEIFVGIVMLVIAFSLLFVKV</sequence>
<name>A0A1X0U285_9BACT</name>
<dbReference type="AlphaFoldDB" id="A0A1X0U285"/>
<evidence type="ECO:0008006" key="9">
    <source>
        <dbReference type="Google" id="ProtNLM"/>
    </source>
</evidence>
<dbReference type="Proteomes" id="UP000192671">
    <property type="component" value="Unassembled WGS sequence"/>
</dbReference>
<keyword evidence="5 6" id="KW-0472">Membrane</keyword>
<feature type="transmembrane region" description="Helical" evidence="6">
    <location>
        <begin position="35"/>
        <end position="58"/>
    </location>
</feature>
<keyword evidence="4 6" id="KW-1133">Transmembrane helix</keyword>